<comment type="similarity">
    <text evidence="3">Belongs to the 1-acyl-sn-glycerol-3-phosphate acyltransferase family.</text>
</comment>
<dbReference type="Pfam" id="PF01553">
    <property type="entry name" value="Acyltransferase"/>
    <property type="match status" value="1"/>
</dbReference>
<protein>
    <submittedName>
        <fullName evidence="15">Acyltransferase family protein</fullName>
    </submittedName>
</protein>
<evidence type="ECO:0000256" key="8">
    <source>
        <dbReference type="ARBA" id="ARBA00023098"/>
    </source>
</evidence>
<proteinExistence type="inferred from homology"/>
<evidence type="ECO:0000256" key="1">
    <source>
        <dbReference type="ARBA" id="ARBA00004370"/>
    </source>
</evidence>
<keyword evidence="10" id="KW-0594">Phospholipid biosynthesis</keyword>
<feature type="transmembrane region" description="Helical" evidence="13">
    <location>
        <begin position="90"/>
        <end position="110"/>
    </location>
</feature>
<dbReference type="GO" id="GO:0008374">
    <property type="term" value="F:O-acyltransferase activity"/>
    <property type="evidence" value="ECO:0007669"/>
    <property type="project" value="InterPro"/>
</dbReference>
<dbReference type="AlphaFoldDB" id="A0A1J4J9N6"/>
<keyword evidence="6 13" id="KW-0812">Transmembrane</keyword>
<dbReference type="EMBL" id="MLAK01001214">
    <property type="protein sequence ID" value="OHS95906.1"/>
    <property type="molecule type" value="Genomic_DNA"/>
</dbReference>
<keyword evidence="9 13" id="KW-0472">Membrane</keyword>
<dbReference type="PANTHER" id="PTHR23063:SF52">
    <property type="entry name" value="LYSOPHOSPHATIDYLCHOLINE ACYLTRANSFERASE"/>
    <property type="match status" value="1"/>
</dbReference>
<feature type="transmembrane region" description="Helical" evidence="13">
    <location>
        <begin position="46"/>
        <end position="78"/>
    </location>
</feature>
<evidence type="ECO:0000313" key="15">
    <source>
        <dbReference type="EMBL" id="OHS95906.1"/>
    </source>
</evidence>
<evidence type="ECO:0000256" key="12">
    <source>
        <dbReference type="ARBA" id="ARBA00023315"/>
    </source>
</evidence>
<keyword evidence="7 13" id="KW-1133">Transmembrane helix</keyword>
<dbReference type="GeneID" id="94846461"/>
<reference evidence="15" key="1">
    <citation type="submission" date="2016-10" db="EMBL/GenBank/DDBJ databases">
        <authorList>
            <person name="Benchimol M."/>
            <person name="Almeida L.G."/>
            <person name="Vasconcelos A.T."/>
            <person name="Perreira-Neves A."/>
            <person name="Rosa I.A."/>
            <person name="Tasca T."/>
            <person name="Bogo M.R."/>
            <person name="de Souza W."/>
        </authorList>
    </citation>
    <scope>NUCLEOTIDE SEQUENCE [LARGE SCALE GENOMIC DNA]</scope>
    <source>
        <strain evidence="15">K</strain>
    </source>
</reference>
<dbReference type="GO" id="GO:0016020">
    <property type="term" value="C:membrane"/>
    <property type="evidence" value="ECO:0007669"/>
    <property type="project" value="UniProtKB-SubCell"/>
</dbReference>
<feature type="domain" description="Phospholipid/glycerol acyltransferase" evidence="14">
    <location>
        <begin position="123"/>
        <end position="230"/>
    </location>
</feature>
<evidence type="ECO:0000256" key="13">
    <source>
        <dbReference type="SAM" id="Phobius"/>
    </source>
</evidence>
<dbReference type="GO" id="GO:0008654">
    <property type="term" value="P:phospholipid biosynthetic process"/>
    <property type="evidence" value="ECO:0007669"/>
    <property type="project" value="UniProtKB-KW"/>
</dbReference>
<comment type="caution">
    <text evidence="15">The sequence shown here is derived from an EMBL/GenBank/DDBJ whole genome shotgun (WGS) entry which is preliminary data.</text>
</comment>
<dbReference type="SMART" id="SM00563">
    <property type="entry name" value="PlsC"/>
    <property type="match status" value="1"/>
</dbReference>
<evidence type="ECO:0000256" key="4">
    <source>
        <dbReference type="ARBA" id="ARBA00022516"/>
    </source>
</evidence>
<name>A0A1J4J9N6_9EUKA</name>
<comment type="subcellular location">
    <subcellularLocation>
        <location evidence="1">Membrane</location>
    </subcellularLocation>
</comment>
<evidence type="ECO:0000313" key="16">
    <source>
        <dbReference type="Proteomes" id="UP000179807"/>
    </source>
</evidence>
<accession>A0A1J4J9N6</accession>
<keyword evidence="16" id="KW-1185">Reference proteome</keyword>
<dbReference type="SUPFAM" id="SSF69593">
    <property type="entry name" value="Glycerol-3-phosphate (1)-acyltransferase"/>
    <property type="match status" value="1"/>
</dbReference>
<dbReference type="InterPro" id="IPR045252">
    <property type="entry name" value="LPCAT1-like"/>
</dbReference>
<dbReference type="InterPro" id="IPR002123">
    <property type="entry name" value="Plipid/glycerol_acylTrfase"/>
</dbReference>
<keyword evidence="5" id="KW-0808">Transferase</keyword>
<evidence type="ECO:0000256" key="3">
    <source>
        <dbReference type="ARBA" id="ARBA00008655"/>
    </source>
</evidence>
<evidence type="ECO:0000256" key="9">
    <source>
        <dbReference type="ARBA" id="ARBA00023136"/>
    </source>
</evidence>
<evidence type="ECO:0000256" key="6">
    <source>
        <dbReference type="ARBA" id="ARBA00022692"/>
    </source>
</evidence>
<keyword evidence="12 15" id="KW-0012">Acyltransferase</keyword>
<keyword evidence="8" id="KW-0443">Lipid metabolism</keyword>
<organism evidence="15 16">
    <name type="scientific">Tritrichomonas foetus</name>
    <dbReference type="NCBI Taxonomy" id="1144522"/>
    <lineage>
        <taxon>Eukaryota</taxon>
        <taxon>Metamonada</taxon>
        <taxon>Parabasalia</taxon>
        <taxon>Tritrichomonadida</taxon>
        <taxon>Tritrichomonadidae</taxon>
        <taxon>Tritrichomonas</taxon>
    </lineage>
</organism>
<evidence type="ECO:0000256" key="11">
    <source>
        <dbReference type="ARBA" id="ARBA00023264"/>
    </source>
</evidence>
<gene>
    <name evidence="15" type="ORF">TRFO_37977</name>
</gene>
<sequence>MPLYTECPSHNPDLHDQKELSYLNDKEFLNLFEPVHPSFPMKIYRLFCFILFLGPLKMVLCAFFFFVFFVTVSILPIFRRFFKTTRDFKTWAFFVCRPIVRLALFFFGIVKINIRGQIHEYSRTIVSNHLSLVEALLLLEQFPVAYLAASYLSKISFVARTAQVFDIVFVDRAKRSNITQQLIDIANDPMLLPVVVFPEGKVTNGDALVGFRSGAYISETMVQPLAIRYRMWLTPKTMATVAWNENNFKFYLYQFFSIPFMTVDIDCLEPLTWKGTTKSPQERAVESELQIANALGVLACSRTNKDILKISSESMMKDKTD</sequence>
<dbReference type="OrthoDB" id="1854593at2759"/>
<evidence type="ECO:0000259" key="14">
    <source>
        <dbReference type="SMART" id="SM00563"/>
    </source>
</evidence>
<dbReference type="PANTHER" id="PTHR23063">
    <property type="entry name" value="PHOSPHOLIPID ACYLTRANSFERASE"/>
    <property type="match status" value="1"/>
</dbReference>
<evidence type="ECO:0000256" key="2">
    <source>
        <dbReference type="ARBA" id="ARBA00005189"/>
    </source>
</evidence>
<dbReference type="VEuPathDB" id="TrichDB:TRFO_37977"/>
<keyword evidence="4" id="KW-0444">Lipid biosynthesis</keyword>
<evidence type="ECO:0000256" key="7">
    <source>
        <dbReference type="ARBA" id="ARBA00022989"/>
    </source>
</evidence>
<dbReference type="Proteomes" id="UP000179807">
    <property type="component" value="Unassembled WGS sequence"/>
</dbReference>
<keyword evidence="11" id="KW-1208">Phospholipid metabolism</keyword>
<evidence type="ECO:0000256" key="5">
    <source>
        <dbReference type="ARBA" id="ARBA00022679"/>
    </source>
</evidence>
<dbReference type="CDD" id="cd07991">
    <property type="entry name" value="LPLAT_LPCAT1-like"/>
    <property type="match status" value="1"/>
</dbReference>
<evidence type="ECO:0000256" key="10">
    <source>
        <dbReference type="ARBA" id="ARBA00023209"/>
    </source>
</evidence>
<comment type="pathway">
    <text evidence="2">Lipid metabolism.</text>
</comment>
<dbReference type="RefSeq" id="XP_068349043.1">
    <property type="nucleotide sequence ID" value="XM_068511757.1"/>
</dbReference>